<reference evidence="1" key="1">
    <citation type="submission" date="2018-02" db="EMBL/GenBank/DDBJ databases">
        <title>Rhizophora mucronata_Transcriptome.</title>
        <authorList>
            <person name="Meera S.P."/>
            <person name="Sreeshan A."/>
            <person name="Augustine A."/>
        </authorList>
    </citation>
    <scope>NUCLEOTIDE SEQUENCE</scope>
    <source>
        <tissue evidence="1">Leaf</tissue>
    </source>
</reference>
<evidence type="ECO:0000313" key="1">
    <source>
        <dbReference type="EMBL" id="MBX36095.1"/>
    </source>
</evidence>
<proteinExistence type="predicted"/>
<dbReference type="EMBL" id="GGEC01055611">
    <property type="protein sequence ID" value="MBX36095.1"/>
    <property type="molecule type" value="Transcribed_RNA"/>
</dbReference>
<name>A0A2P2N0T4_RHIMU</name>
<dbReference type="AlphaFoldDB" id="A0A2P2N0T4"/>
<sequence length="24" mass="2776">MDSFMGLRLDPLRPLPHRILSTPL</sequence>
<organism evidence="1">
    <name type="scientific">Rhizophora mucronata</name>
    <name type="common">Asiatic mangrove</name>
    <dbReference type="NCBI Taxonomy" id="61149"/>
    <lineage>
        <taxon>Eukaryota</taxon>
        <taxon>Viridiplantae</taxon>
        <taxon>Streptophyta</taxon>
        <taxon>Embryophyta</taxon>
        <taxon>Tracheophyta</taxon>
        <taxon>Spermatophyta</taxon>
        <taxon>Magnoliopsida</taxon>
        <taxon>eudicotyledons</taxon>
        <taxon>Gunneridae</taxon>
        <taxon>Pentapetalae</taxon>
        <taxon>rosids</taxon>
        <taxon>fabids</taxon>
        <taxon>Malpighiales</taxon>
        <taxon>Rhizophoraceae</taxon>
        <taxon>Rhizophora</taxon>
    </lineage>
</organism>
<accession>A0A2P2N0T4</accession>
<protein>
    <submittedName>
        <fullName evidence="1">Uncharacterized protein</fullName>
    </submittedName>
</protein>